<evidence type="ECO:0000256" key="5">
    <source>
        <dbReference type="SAM" id="MobiDB-lite"/>
    </source>
</evidence>
<keyword evidence="3 6" id="KW-1133">Transmembrane helix</keyword>
<feature type="transmembrane region" description="Helical" evidence="6">
    <location>
        <begin position="383"/>
        <end position="401"/>
    </location>
</feature>
<protein>
    <submittedName>
        <fullName evidence="8">Solute carrier</fullName>
    </submittedName>
</protein>
<dbReference type="Pfam" id="PF03151">
    <property type="entry name" value="TPT"/>
    <property type="match status" value="1"/>
</dbReference>
<feature type="transmembrane region" description="Helical" evidence="6">
    <location>
        <begin position="106"/>
        <end position="132"/>
    </location>
</feature>
<dbReference type="PANTHER" id="PTHR11132">
    <property type="entry name" value="SOLUTE CARRIER FAMILY 35"/>
    <property type="match status" value="1"/>
</dbReference>
<feature type="transmembrane region" description="Helical" evidence="6">
    <location>
        <begin position="241"/>
        <end position="260"/>
    </location>
</feature>
<gene>
    <name evidence="8" type="ORF">C2E20_7342</name>
</gene>
<evidence type="ECO:0000256" key="4">
    <source>
        <dbReference type="ARBA" id="ARBA00023136"/>
    </source>
</evidence>
<feature type="transmembrane region" description="Helical" evidence="6">
    <location>
        <begin position="326"/>
        <end position="349"/>
    </location>
</feature>
<evidence type="ECO:0000256" key="2">
    <source>
        <dbReference type="ARBA" id="ARBA00022692"/>
    </source>
</evidence>
<comment type="subcellular location">
    <subcellularLocation>
        <location evidence="1">Membrane</location>
        <topology evidence="1">Multi-pass membrane protein</topology>
    </subcellularLocation>
</comment>
<feature type="domain" description="Sugar phosphate transporter" evidence="7">
    <location>
        <begin position="116"/>
        <end position="400"/>
    </location>
</feature>
<evidence type="ECO:0000256" key="3">
    <source>
        <dbReference type="ARBA" id="ARBA00022989"/>
    </source>
</evidence>
<accession>A0A2P6V4V5</accession>
<dbReference type="GO" id="GO:0016020">
    <property type="term" value="C:membrane"/>
    <property type="evidence" value="ECO:0007669"/>
    <property type="project" value="UniProtKB-SubCell"/>
</dbReference>
<feature type="transmembrane region" description="Helical" evidence="6">
    <location>
        <begin position="266"/>
        <end position="284"/>
    </location>
</feature>
<organism evidence="8 9">
    <name type="scientific">Micractinium conductrix</name>
    <dbReference type="NCBI Taxonomy" id="554055"/>
    <lineage>
        <taxon>Eukaryota</taxon>
        <taxon>Viridiplantae</taxon>
        <taxon>Chlorophyta</taxon>
        <taxon>core chlorophytes</taxon>
        <taxon>Trebouxiophyceae</taxon>
        <taxon>Chlorellales</taxon>
        <taxon>Chlorellaceae</taxon>
        <taxon>Chlorella clade</taxon>
        <taxon>Micractinium</taxon>
    </lineage>
</organism>
<name>A0A2P6V4V5_9CHLO</name>
<evidence type="ECO:0000313" key="8">
    <source>
        <dbReference type="EMBL" id="PSC69118.1"/>
    </source>
</evidence>
<dbReference type="InterPro" id="IPR004853">
    <property type="entry name" value="Sugar_P_trans_dom"/>
</dbReference>
<feature type="compositionally biased region" description="Basic and acidic residues" evidence="5">
    <location>
        <begin position="417"/>
        <end position="428"/>
    </location>
</feature>
<keyword evidence="2 6" id="KW-0812">Transmembrane</keyword>
<dbReference type="InterPro" id="IPR050186">
    <property type="entry name" value="TPT_transporter"/>
</dbReference>
<proteinExistence type="predicted"/>
<feature type="transmembrane region" description="Helical" evidence="6">
    <location>
        <begin position="62"/>
        <end position="85"/>
    </location>
</feature>
<comment type="caution">
    <text evidence="8">The sequence shown here is derived from an EMBL/GenBank/DDBJ whole genome shotgun (WGS) entry which is preliminary data.</text>
</comment>
<feature type="transmembrane region" description="Helical" evidence="6">
    <location>
        <begin position="296"/>
        <end position="314"/>
    </location>
</feature>
<evidence type="ECO:0000256" key="1">
    <source>
        <dbReference type="ARBA" id="ARBA00004141"/>
    </source>
</evidence>
<reference evidence="8 9" key="1">
    <citation type="journal article" date="2018" name="Plant J.">
        <title>Genome sequences of Chlorella sorokiniana UTEX 1602 and Micractinium conductrix SAG 241.80: implications to maltose excretion by a green alga.</title>
        <authorList>
            <person name="Arriola M.B."/>
            <person name="Velmurugan N."/>
            <person name="Zhang Y."/>
            <person name="Plunkett M.H."/>
            <person name="Hondzo H."/>
            <person name="Barney B.M."/>
        </authorList>
    </citation>
    <scope>NUCLEOTIDE SEQUENCE [LARGE SCALE GENOMIC DNA]</scope>
    <source>
        <strain evidence="8 9">SAG 241.80</strain>
    </source>
</reference>
<dbReference type="EMBL" id="LHPF02000029">
    <property type="protein sequence ID" value="PSC69118.1"/>
    <property type="molecule type" value="Genomic_DNA"/>
</dbReference>
<keyword evidence="4 6" id="KW-0472">Membrane</keyword>
<dbReference type="AlphaFoldDB" id="A0A2P6V4V5"/>
<feature type="transmembrane region" description="Helical" evidence="6">
    <location>
        <begin position="144"/>
        <end position="168"/>
    </location>
</feature>
<sequence>MTLLGLLREVGKAVRVLESRAATVLEVVQPGPAELRQRWQPPARPSFRDWPETARVAARTGAYISVLGLAVLLAPGATFGLLFDASRMPSGWGGPRSPRQAGEMKGEVLGAVVKAYMFVGLWMSVSISVILFNKWLLAYSGFPFPIALTLWHMTFCSTVGFICIRVLGLVKSHNMAPKDYFQRVMPIGVLYAASLWLSNSAYLYLSVSFIQMTKSLMPGLVYACGVALGTEKYEHSSAANMLLIAFGVVVCALGEANLVMKGLMQQLIALLFEAARLTLVQILMNAKGLAMNPLQSLYYVSPACLMCLAVPFVLVEARPFFTEPPVMYPSVFIANALAAFALNLAVFLLIGKTSALTMNIAGVIKDWMLIFFSYSVFKAPVTALNLFGYAFCCSGVGVYNWQKLQLLKKKALQKAKEGSSGGKDDAEAARLLPNGASTGVGADGKSEASKA</sequence>
<keyword evidence="9" id="KW-1185">Reference proteome</keyword>
<dbReference type="Proteomes" id="UP000239649">
    <property type="component" value="Unassembled WGS sequence"/>
</dbReference>
<feature type="region of interest" description="Disordered" evidence="5">
    <location>
        <begin position="417"/>
        <end position="451"/>
    </location>
</feature>
<evidence type="ECO:0000256" key="6">
    <source>
        <dbReference type="SAM" id="Phobius"/>
    </source>
</evidence>
<evidence type="ECO:0000259" key="7">
    <source>
        <dbReference type="Pfam" id="PF03151"/>
    </source>
</evidence>
<dbReference type="OrthoDB" id="6418713at2759"/>
<evidence type="ECO:0000313" key="9">
    <source>
        <dbReference type="Proteomes" id="UP000239649"/>
    </source>
</evidence>